<keyword evidence="8 14" id="KW-0675">Receptor</keyword>
<dbReference type="CDD" id="cd01347">
    <property type="entry name" value="ligand_gated_channel"/>
    <property type="match status" value="1"/>
</dbReference>
<sequence length="762" mass="86435">MKNFWCFTLFIVVTAGTLSVKGQPTSSLTGKVLTADEQPIVNAHITIDNNHYHTVSDTQGMFDFSSMPAGTHKIVISHVGYKPLHKTIELDNQPEVLTFHLKSKRYQSSAVVVTATRTPRDIEEVPEPVTVISDKQIEALGNNRLSTVLAEQTGLSLTSNHGTGLQVQGFTSEYTKIMINGQPLIGRTAGTFNLDRITVGNIKQIEIIKGPSSALWGSDALAGVVNIITQEGTRPFELGVDARYGTNQTMDLGLDLSARRKGWKNDVYFNRNSSQGYSLSPNALSQTVPEYANYTGSYHTEVTVSDRIDTEFQGRYYRETQNSIDYLGSRDNPTMLDGEALQEDYSLSPTLHFNLASKTRAELSHYFSRYRTDTQLHYQQGDSLYNRSKFDQYFNKTELQLNQNWNAIHATTAGAGYKHEQLKAKRYAGSPIFNSYFGFIQHEWMPNDRLDIIGGLRYDAHSEYSSQLSPKLSARYELFTWLDLRASAGSGFKAPDFRQLFLNFTNPTVGYSVFGSSNLKEKIRSLQADGKIKQILQPLDQLKEIKAEHSWAYNVGLNLQPKEQLSLRINLFRNNVNNLIESAPIAHKTNGQSVFSYFNLEEVYTQGIEAQLRWNPVRQLKITAGYQLLDARRKIEETKTVQDDNGEIVEKNAVSYEPMFNRSKHTANLKVFYNWQALDIDANIRGKWHGKYGRMDTNGNNFVDSDEYQDGYMTWNTAIAKTIQNRYTLQLGVENLFDFTRPGDLSYLPGRKFYAKFSLQLY</sequence>
<evidence type="ECO:0000256" key="8">
    <source>
        <dbReference type="ARBA" id="ARBA00023170"/>
    </source>
</evidence>
<reference evidence="14 15" key="1">
    <citation type="submission" date="2020-02" db="EMBL/GenBank/DDBJ databases">
        <title>Aliifodinibius halophilus 2W32, complete genome.</title>
        <authorList>
            <person name="Li Y."/>
            <person name="Wu S."/>
        </authorList>
    </citation>
    <scope>NUCLEOTIDE SEQUENCE [LARGE SCALE GENOMIC DNA]</scope>
    <source>
        <strain evidence="14 15">2W32</strain>
    </source>
</reference>
<dbReference type="SUPFAM" id="SSF49464">
    <property type="entry name" value="Carboxypeptidase regulatory domain-like"/>
    <property type="match status" value="1"/>
</dbReference>
<protein>
    <submittedName>
        <fullName evidence="14">TonB-dependent receptor</fullName>
    </submittedName>
</protein>
<comment type="subcellular location">
    <subcellularLocation>
        <location evidence="1 10">Cell outer membrane</location>
        <topology evidence="1 10">Multi-pass membrane protein</topology>
    </subcellularLocation>
</comment>
<dbReference type="InterPro" id="IPR008969">
    <property type="entry name" value="CarboxyPept-like_regulatory"/>
</dbReference>
<dbReference type="PROSITE" id="PS52016">
    <property type="entry name" value="TONB_DEPENDENT_REC_3"/>
    <property type="match status" value="1"/>
</dbReference>
<evidence type="ECO:0000256" key="6">
    <source>
        <dbReference type="ARBA" id="ARBA00023077"/>
    </source>
</evidence>
<dbReference type="Gene3D" id="2.60.40.1120">
    <property type="entry name" value="Carboxypeptidase-like, regulatory domain"/>
    <property type="match status" value="1"/>
</dbReference>
<comment type="caution">
    <text evidence="14">The sequence shown here is derived from an EMBL/GenBank/DDBJ whole genome shotgun (WGS) entry which is preliminary data.</text>
</comment>
<dbReference type="PROSITE" id="PS00018">
    <property type="entry name" value="EF_HAND_1"/>
    <property type="match status" value="1"/>
</dbReference>
<evidence type="ECO:0000256" key="5">
    <source>
        <dbReference type="ARBA" id="ARBA00022729"/>
    </source>
</evidence>
<keyword evidence="4 10" id="KW-0812">Transmembrane</keyword>
<evidence type="ECO:0000256" key="1">
    <source>
        <dbReference type="ARBA" id="ARBA00004571"/>
    </source>
</evidence>
<feature type="domain" description="TonB-dependent receptor-like beta-barrel" evidence="12">
    <location>
        <begin position="252"/>
        <end position="736"/>
    </location>
</feature>
<evidence type="ECO:0000256" key="10">
    <source>
        <dbReference type="PROSITE-ProRule" id="PRU01360"/>
    </source>
</evidence>
<evidence type="ECO:0000259" key="12">
    <source>
        <dbReference type="Pfam" id="PF00593"/>
    </source>
</evidence>
<keyword evidence="9 10" id="KW-0998">Cell outer membrane</keyword>
<feature type="domain" description="TonB-dependent receptor plug" evidence="13">
    <location>
        <begin position="122"/>
        <end position="224"/>
    </location>
</feature>
<evidence type="ECO:0000313" key="14">
    <source>
        <dbReference type="EMBL" id="NGP87699.1"/>
    </source>
</evidence>
<keyword evidence="3 10" id="KW-1134">Transmembrane beta strand</keyword>
<dbReference type="GO" id="GO:0015344">
    <property type="term" value="F:siderophore uptake transmembrane transporter activity"/>
    <property type="evidence" value="ECO:0007669"/>
    <property type="project" value="TreeGrafter"/>
</dbReference>
<name>A0A6M1T155_9BACT</name>
<dbReference type="Gene3D" id="2.170.130.10">
    <property type="entry name" value="TonB-dependent receptor, plug domain"/>
    <property type="match status" value="1"/>
</dbReference>
<comment type="similarity">
    <text evidence="10 11">Belongs to the TonB-dependent receptor family.</text>
</comment>
<evidence type="ECO:0000256" key="2">
    <source>
        <dbReference type="ARBA" id="ARBA00022448"/>
    </source>
</evidence>
<evidence type="ECO:0000256" key="4">
    <source>
        <dbReference type="ARBA" id="ARBA00022692"/>
    </source>
</evidence>
<dbReference type="Pfam" id="PF13715">
    <property type="entry name" value="CarbopepD_reg_2"/>
    <property type="match status" value="1"/>
</dbReference>
<dbReference type="Proteomes" id="UP000479132">
    <property type="component" value="Unassembled WGS sequence"/>
</dbReference>
<gene>
    <name evidence="14" type="ORF">G3569_04980</name>
</gene>
<dbReference type="InterPro" id="IPR036942">
    <property type="entry name" value="Beta-barrel_TonB_sf"/>
</dbReference>
<dbReference type="GO" id="GO:0009279">
    <property type="term" value="C:cell outer membrane"/>
    <property type="evidence" value="ECO:0007669"/>
    <property type="project" value="UniProtKB-SubCell"/>
</dbReference>
<evidence type="ECO:0000256" key="11">
    <source>
        <dbReference type="RuleBase" id="RU003357"/>
    </source>
</evidence>
<dbReference type="InterPro" id="IPR037066">
    <property type="entry name" value="Plug_dom_sf"/>
</dbReference>
<dbReference type="EMBL" id="JAALLS010000004">
    <property type="protein sequence ID" value="NGP87699.1"/>
    <property type="molecule type" value="Genomic_DNA"/>
</dbReference>
<keyword evidence="7 10" id="KW-0472">Membrane</keyword>
<keyword evidence="2 10" id="KW-0813">Transport</keyword>
<proteinExistence type="inferred from homology"/>
<dbReference type="InterPro" id="IPR000531">
    <property type="entry name" value="Beta-barrel_TonB"/>
</dbReference>
<dbReference type="SUPFAM" id="SSF56935">
    <property type="entry name" value="Porins"/>
    <property type="match status" value="1"/>
</dbReference>
<dbReference type="PANTHER" id="PTHR30069">
    <property type="entry name" value="TONB-DEPENDENT OUTER MEMBRANE RECEPTOR"/>
    <property type="match status" value="1"/>
</dbReference>
<dbReference type="InterPro" id="IPR039426">
    <property type="entry name" value="TonB-dep_rcpt-like"/>
</dbReference>
<organism evidence="14 15">
    <name type="scientific">Fodinibius halophilus</name>
    <dbReference type="NCBI Taxonomy" id="1736908"/>
    <lineage>
        <taxon>Bacteria</taxon>
        <taxon>Pseudomonadati</taxon>
        <taxon>Balneolota</taxon>
        <taxon>Balneolia</taxon>
        <taxon>Balneolales</taxon>
        <taxon>Balneolaceae</taxon>
        <taxon>Fodinibius</taxon>
    </lineage>
</organism>
<evidence type="ECO:0000256" key="7">
    <source>
        <dbReference type="ARBA" id="ARBA00023136"/>
    </source>
</evidence>
<dbReference type="GO" id="GO:0044718">
    <property type="term" value="P:siderophore transmembrane transport"/>
    <property type="evidence" value="ECO:0007669"/>
    <property type="project" value="TreeGrafter"/>
</dbReference>
<keyword evidence="6 11" id="KW-0798">TonB box</keyword>
<accession>A0A6M1T155</accession>
<keyword evidence="5" id="KW-0732">Signal</keyword>
<dbReference type="InterPro" id="IPR018247">
    <property type="entry name" value="EF_Hand_1_Ca_BS"/>
</dbReference>
<dbReference type="PANTHER" id="PTHR30069:SF29">
    <property type="entry name" value="HEMOGLOBIN AND HEMOGLOBIN-HAPTOGLOBIN-BINDING PROTEIN 1-RELATED"/>
    <property type="match status" value="1"/>
</dbReference>
<dbReference type="Gene3D" id="2.40.170.20">
    <property type="entry name" value="TonB-dependent receptor, beta-barrel domain"/>
    <property type="match status" value="1"/>
</dbReference>
<dbReference type="RefSeq" id="WP_165266688.1">
    <property type="nucleotide sequence ID" value="NZ_JAALLS010000004.1"/>
</dbReference>
<evidence type="ECO:0000256" key="9">
    <source>
        <dbReference type="ARBA" id="ARBA00023237"/>
    </source>
</evidence>
<dbReference type="Pfam" id="PF07715">
    <property type="entry name" value="Plug"/>
    <property type="match status" value="1"/>
</dbReference>
<evidence type="ECO:0000259" key="13">
    <source>
        <dbReference type="Pfam" id="PF07715"/>
    </source>
</evidence>
<dbReference type="Pfam" id="PF00593">
    <property type="entry name" value="TonB_dep_Rec_b-barrel"/>
    <property type="match status" value="1"/>
</dbReference>
<dbReference type="InterPro" id="IPR012910">
    <property type="entry name" value="Plug_dom"/>
</dbReference>
<evidence type="ECO:0000313" key="15">
    <source>
        <dbReference type="Proteomes" id="UP000479132"/>
    </source>
</evidence>
<evidence type="ECO:0000256" key="3">
    <source>
        <dbReference type="ARBA" id="ARBA00022452"/>
    </source>
</evidence>
<keyword evidence="15" id="KW-1185">Reference proteome</keyword>
<dbReference type="AlphaFoldDB" id="A0A6M1T155"/>